<evidence type="ECO:0000256" key="1">
    <source>
        <dbReference type="SAM" id="SignalP"/>
    </source>
</evidence>
<sequence length="315" mass="35595">MKIKHTLTILCAAVVAAASLTLCACGGEGGITSWEVPQKYRVENTEQGGTVEKLEYTANDYALGTDNTEVKYCNVYLPYGYSEDVQYNILYLLHGTDPQTVVHQNTWLYTIGMKNILDNMIYYGDIEPLIVVAPTFYSYGLYGDDNMSSITEMTPVKQNSNNNFGRELRNDIIPAVESAYSTYAEDVTEEGLIASRDHRAMAGLSNGCRITLQGGMAENFDYISWFGCFSSSVDSEIILDALNSEKFSGYKLNYMFNADGIYDFAYNAHTRMVRELMEDDKFTEENTEYVQIAFGYHSARSWRVGLYDALQRFFK</sequence>
<accession>A0A9D1MJP2</accession>
<gene>
    <name evidence="2" type="ORF">IAB69_02485</name>
</gene>
<proteinExistence type="predicted"/>
<dbReference type="PANTHER" id="PTHR48098">
    <property type="entry name" value="ENTEROCHELIN ESTERASE-RELATED"/>
    <property type="match status" value="1"/>
</dbReference>
<dbReference type="AlphaFoldDB" id="A0A9D1MJP2"/>
<dbReference type="InterPro" id="IPR050583">
    <property type="entry name" value="Mycobacterial_A85_antigen"/>
</dbReference>
<name>A0A9D1MJP2_9FIRM</name>
<dbReference type="InterPro" id="IPR029058">
    <property type="entry name" value="AB_hydrolase_fold"/>
</dbReference>
<evidence type="ECO:0008006" key="4">
    <source>
        <dbReference type="Google" id="ProtNLM"/>
    </source>
</evidence>
<evidence type="ECO:0000313" key="3">
    <source>
        <dbReference type="Proteomes" id="UP000824110"/>
    </source>
</evidence>
<dbReference type="InterPro" id="IPR000801">
    <property type="entry name" value="Esterase-like"/>
</dbReference>
<comment type="caution">
    <text evidence="2">The sequence shown here is derived from an EMBL/GenBank/DDBJ whole genome shotgun (WGS) entry which is preliminary data.</text>
</comment>
<keyword evidence="1" id="KW-0732">Signal</keyword>
<dbReference type="EMBL" id="DVNE01000023">
    <property type="protein sequence ID" value="HIU61496.1"/>
    <property type="molecule type" value="Genomic_DNA"/>
</dbReference>
<protein>
    <recommendedName>
        <fullName evidence="4">Esterase</fullName>
    </recommendedName>
</protein>
<dbReference type="PROSITE" id="PS51257">
    <property type="entry name" value="PROKAR_LIPOPROTEIN"/>
    <property type="match status" value="1"/>
</dbReference>
<feature type="signal peptide" evidence="1">
    <location>
        <begin position="1"/>
        <end position="24"/>
    </location>
</feature>
<organism evidence="2 3">
    <name type="scientific">Candidatus Coproplasma excrementigallinarum</name>
    <dbReference type="NCBI Taxonomy" id="2840747"/>
    <lineage>
        <taxon>Bacteria</taxon>
        <taxon>Bacillati</taxon>
        <taxon>Bacillota</taxon>
        <taxon>Clostridia</taxon>
        <taxon>Eubacteriales</taxon>
        <taxon>Candidatus Coproplasma</taxon>
    </lineage>
</organism>
<reference evidence="2" key="1">
    <citation type="submission" date="2020-10" db="EMBL/GenBank/DDBJ databases">
        <authorList>
            <person name="Gilroy R."/>
        </authorList>
    </citation>
    <scope>NUCLEOTIDE SEQUENCE</scope>
    <source>
        <strain evidence="2">CHK195-12923</strain>
    </source>
</reference>
<dbReference type="Proteomes" id="UP000824110">
    <property type="component" value="Unassembled WGS sequence"/>
</dbReference>
<dbReference type="Pfam" id="PF00756">
    <property type="entry name" value="Esterase"/>
    <property type="match status" value="1"/>
</dbReference>
<reference evidence="2" key="2">
    <citation type="journal article" date="2021" name="PeerJ">
        <title>Extensive microbial diversity within the chicken gut microbiome revealed by metagenomics and culture.</title>
        <authorList>
            <person name="Gilroy R."/>
            <person name="Ravi A."/>
            <person name="Getino M."/>
            <person name="Pursley I."/>
            <person name="Horton D.L."/>
            <person name="Alikhan N.F."/>
            <person name="Baker D."/>
            <person name="Gharbi K."/>
            <person name="Hall N."/>
            <person name="Watson M."/>
            <person name="Adriaenssens E.M."/>
            <person name="Foster-Nyarko E."/>
            <person name="Jarju S."/>
            <person name="Secka A."/>
            <person name="Antonio M."/>
            <person name="Oren A."/>
            <person name="Chaudhuri R.R."/>
            <person name="La Ragione R."/>
            <person name="Hildebrand F."/>
            <person name="Pallen M.J."/>
        </authorList>
    </citation>
    <scope>NUCLEOTIDE SEQUENCE</scope>
    <source>
        <strain evidence="2">CHK195-12923</strain>
    </source>
</reference>
<evidence type="ECO:0000313" key="2">
    <source>
        <dbReference type="EMBL" id="HIU61496.1"/>
    </source>
</evidence>
<dbReference type="Gene3D" id="3.40.50.1820">
    <property type="entry name" value="alpha/beta hydrolase"/>
    <property type="match status" value="1"/>
</dbReference>
<dbReference type="SUPFAM" id="SSF53474">
    <property type="entry name" value="alpha/beta-Hydrolases"/>
    <property type="match status" value="1"/>
</dbReference>
<feature type="chain" id="PRO_5039059425" description="Esterase" evidence="1">
    <location>
        <begin position="25"/>
        <end position="315"/>
    </location>
</feature>
<dbReference type="PANTHER" id="PTHR48098:SF1">
    <property type="entry name" value="DIACYLGLYCEROL ACYLTRANSFERASE_MYCOLYLTRANSFERASE AG85A"/>
    <property type="match status" value="1"/>
</dbReference>